<comment type="caution">
    <text evidence="1">The sequence shown here is derived from an EMBL/GenBank/DDBJ whole genome shotgun (WGS) entry which is preliminary data.</text>
</comment>
<sequence length="78" mass="8696">MSDAQKLIADVARQHTRLESVHKVWCTCGKWEGRTGHAEHLAAEIDKALGGLRSQPCHGIPIYAGMRRWVSGWSEVQS</sequence>
<evidence type="ECO:0000313" key="2">
    <source>
        <dbReference type="Proteomes" id="UP000187001"/>
    </source>
</evidence>
<dbReference type="EMBL" id="MBER01000004">
    <property type="protein sequence ID" value="OMC52528.1"/>
    <property type="molecule type" value="Genomic_DNA"/>
</dbReference>
<reference evidence="1 2" key="1">
    <citation type="submission" date="2016-07" db="EMBL/GenBank/DDBJ databases">
        <authorList>
            <person name="Sutton G."/>
            <person name="Brinkac L."/>
            <person name="Sanka R."/>
            <person name="Adams M."/>
            <person name="Lau E."/>
            <person name="Kumar A."/>
            <person name="Macaden R."/>
        </authorList>
    </citation>
    <scope>NUCLEOTIDE SEQUENCE [LARGE SCALE GENOMIC DNA]</scope>
    <source>
        <strain evidence="1 2">GA-0871</strain>
    </source>
</reference>
<protein>
    <submittedName>
        <fullName evidence="1">Uncharacterized protein</fullName>
    </submittedName>
</protein>
<evidence type="ECO:0000313" key="1">
    <source>
        <dbReference type="EMBL" id="OMC52528.1"/>
    </source>
</evidence>
<name>A0ABD6QUD4_MYCFO</name>
<dbReference type="AlphaFoldDB" id="A0ABD6QUD4"/>
<dbReference type="Proteomes" id="UP000187001">
    <property type="component" value="Unassembled WGS sequence"/>
</dbReference>
<accession>A0ABD6QUD4</accession>
<gene>
    <name evidence="1" type="ORF">A5742_16390</name>
</gene>
<proteinExistence type="predicted"/>
<organism evidence="1 2">
    <name type="scientific">Mycolicibacterium fortuitum</name>
    <name type="common">Mycobacterium fortuitum</name>
    <dbReference type="NCBI Taxonomy" id="1766"/>
    <lineage>
        <taxon>Bacteria</taxon>
        <taxon>Bacillati</taxon>
        <taxon>Actinomycetota</taxon>
        <taxon>Actinomycetes</taxon>
        <taxon>Mycobacteriales</taxon>
        <taxon>Mycobacteriaceae</taxon>
        <taxon>Mycolicibacterium</taxon>
    </lineage>
</organism>